<reference evidence="3" key="1">
    <citation type="submission" date="2024-07" db="EMBL/GenBank/DDBJ databases">
        <title>Two chromosome-level genome assemblies of Korean endemic species Abeliophyllum distichum and Forsythia ovata (Oleaceae).</title>
        <authorList>
            <person name="Jang H."/>
        </authorList>
    </citation>
    <scope>NUCLEOTIDE SEQUENCE [LARGE SCALE GENOMIC DNA]</scope>
</reference>
<keyword evidence="3" id="KW-1185">Reference proteome</keyword>
<keyword evidence="1" id="KW-0472">Membrane</keyword>
<comment type="caution">
    <text evidence="2">The sequence shown here is derived from an EMBL/GenBank/DDBJ whole genome shotgun (WGS) entry which is preliminary data.</text>
</comment>
<protein>
    <submittedName>
        <fullName evidence="2">Anaphase-promoting complex (APC)</fullName>
    </submittedName>
</protein>
<organism evidence="2 3">
    <name type="scientific">Abeliophyllum distichum</name>
    <dbReference type="NCBI Taxonomy" id="126358"/>
    <lineage>
        <taxon>Eukaryota</taxon>
        <taxon>Viridiplantae</taxon>
        <taxon>Streptophyta</taxon>
        <taxon>Embryophyta</taxon>
        <taxon>Tracheophyta</taxon>
        <taxon>Spermatophyta</taxon>
        <taxon>Magnoliopsida</taxon>
        <taxon>eudicotyledons</taxon>
        <taxon>Gunneridae</taxon>
        <taxon>Pentapetalae</taxon>
        <taxon>asterids</taxon>
        <taxon>lamiids</taxon>
        <taxon>Lamiales</taxon>
        <taxon>Oleaceae</taxon>
        <taxon>Forsythieae</taxon>
        <taxon>Abeliophyllum</taxon>
    </lineage>
</organism>
<evidence type="ECO:0000313" key="2">
    <source>
        <dbReference type="EMBL" id="KAL2465309.1"/>
    </source>
</evidence>
<evidence type="ECO:0000313" key="3">
    <source>
        <dbReference type="Proteomes" id="UP001604336"/>
    </source>
</evidence>
<sequence>MRGQDFLKGWHGYLAFISIYILLNCWLRPDIAQSFSTAGWHGLLLHIFGDFSQLEIQRVQLFESRDAHVLDDPIWEFDSGPVEDSRLEFGFSPSLGSDTVSSAFGVQVVGGANLESNSREFEVNDEDNYDNFEVNDYCINENEREDFE</sequence>
<keyword evidence="1" id="KW-0812">Transmembrane</keyword>
<accession>A0ABD1PQQ1</accession>
<proteinExistence type="predicted"/>
<dbReference type="EMBL" id="JBFOLK010000013">
    <property type="protein sequence ID" value="KAL2465309.1"/>
    <property type="molecule type" value="Genomic_DNA"/>
</dbReference>
<evidence type="ECO:0000256" key="1">
    <source>
        <dbReference type="SAM" id="Phobius"/>
    </source>
</evidence>
<dbReference type="Proteomes" id="UP001604336">
    <property type="component" value="Unassembled WGS sequence"/>
</dbReference>
<dbReference type="AlphaFoldDB" id="A0ABD1PQQ1"/>
<keyword evidence="1" id="KW-1133">Transmembrane helix</keyword>
<feature type="transmembrane region" description="Helical" evidence="1">
    <location>
        <begin position="6"/>
        <end position="27"/>
    </location>
</feature>
<name>A0ABD1PQQ1_9LAMI</name>
<gene>
    <name evidence="2" type="ORF">Adt_41160</name>
</gene>